<dbReference type="KEGG" id="asz:ASN_1539"/>
<evidence type="ECO:0000256" key="2">
    <source>
        <dbReference type="ARBA" id="ARBA00023315"/>
    </source>
</evidence>
<gene>
    <name evidence="4" type="ORF">ASN_1539</name>
</gene>
<dbReference type="EMBL" id="LN606600">
    <property type="protein sequence ID" value="CEF40890.1"/>
    <property type="molecule type" value="Genomic_DNA"/>
</dbReference>
<evidence type="ECO:0000313" key="5">
    <source>
        <dbReference type="Proteomes" id="UP000056109"/>
    </source>
</evidence>
<evidence type="ECO:0000256" key="1">
    <source>
        <dbReference type="ARBA" id="ARBA00022679"/>
    </source>
</evidence>
<evidence type="ECO:0000313" key="4">
    <source>
        <dbReference type="EMBL" id="CEF40890.1"/>
    </source>
</evidence>
<protein>
    <submittedName>
        <fullName evidence="4">GCN5-related N-acetyltransferase</fullName>
    </submittedName>
</protein>
<accession>A0A0U5ET59</accession>
<dbReference type="Pfam" id="PF00583">
    <property type="entry name" value="Acetyltransf_1"/>
    <property type="match status" value="1"/>
</dbReference>
<evidence type="ECO:0000259" key="3">
    <source>
        <dbReference type="PROSITE" id="PS51186"/>
    </source>
</evidence>
<dbReference type="GeneID" id="34782604"/>
<dbReference type="InterPro" id="IPR016181">
    <property type="entry name" value="Acyl_CoA_acyltransferase"/>
</dbReference>
<dbReference type="Gene3D" id="3.40.630.30">
    <property type="match status" value="1"/>
</dbReference>
<dbReference type="GO" id="GO:0016747">
    <property type="term" value="F:acyltransferase activity, transferring groups other than amino-acyl groups"/>
    <property type="evidence" value="ECO:0007669"/>
    <property type="project" value="InterPro"/>
</dbReference>
<dbReference type="PANTHER" id="PTHR43800">
    <property type="entry name" value="PEPTIDYL-LYSINE N-ACETYLTRANSFERASE YJAB"/>
    <property type="match status" value="1"/>
</dbReference>
<dbReference type="RefSeq" id="WP_058987653.1">
    <property type="nucleotide sequence ID" value="NZ_LN606600.1"/>
</dbReference>
<dbReference type="PATRIC" id="fig|446692.3.peg.1562"/>
<dbReference type="PROSITE" id="PS51186">
    <property type="entry name" value="GNAT"/>
    <property type="match status" value="1"/>
</dbReference>
<keyword evidence="2" id="KW-0012">Acyltransferase</keyword>
<name>A0A0U5ET59_9PROT</name>
<keyword evidence="5" id="KW-1185">Reference proteome</keyword>
<proteinExistence type="predicted"/>
<keyword evidence="1 4" id="KW-0808">Transferase</keyword>
<sequence>MGVTVFTVRLARQDDAPKLPAIERSAAQVFRRIPALAFLAEDEPSLSEADHRACIEQELCWVAVDSADTPCGFLSAELNGRDLHIVEVSVEARAQGAGLGRSLLRQACDYARAHGMARVTLTTFRSVPWNAPFYERLGFREVLPEHESHLAGKMRQEEASGLPPGSRCAMVMVL</sequence>
<dbReference type="InterPro" id="IPR000182">
    <property type="entry name" value="GNAT_dom"/>
</dbReference>
<dbReference type="PANTHER" id="PTHR43800:SF1">
    <property type="entry name" value="PEPTIDYL-LYSINE N-ACETYLTRANSFERASE YJAB"/>
    <property type="match status" value="1"/>
</dbReference>
<dbReference type="AlphaFoldDB" id="A0A0U5ET59"/>
<dbReference type="SUPFAM" id="SSF55729">
    <property type="entry name" value="Acyl-CoA N-acyltransferases (Nat)"/>
    <property type="match status" value="1"/>
</dbReference>
<reference evidence="5" key="1">
    <citation type="submission" date="2014-09" db="EMBL/GenBank/DDBJ databases">
        <authorList>
            <person name="Illeghems K.G."/>
        </authorList>
    </citation>
    <scope>NUCLEOTIDE SEQUENCE [LARGE SCALE GENOMIC DNA]</scope>
    <source>
        <strain evidence="5">108B</strain>
    </source>
</reference>
<feature type="domain" description="N-acetyltransferase" evidence="3">
    <location>
        <begin position="6"/>
        <end position="159"/>
    </location>
</feature>
<dbReference type="CDD" id="cd04301">
    <property type="entry name" value="NAT_SF"/>
    <property type="match status" value="1"/>
</dbReference>
<organism evidence="4 5">
    <name type="scientific">Acetobacter senegalensis</name>
    <dbReference type="NCBI Taxonomy" id="446692"/>
    <lineage>
        <taxon>Bacteria</taxon>
        <taxon>Pseudomonadati</taxon>
        <taxon>Pseudomonadota</taxon>
        <taxon>Alphaproteobacteria</taxon>
        <taxon>Acetobacterales</taxon>
        <taxon>Acetobacteraceae</taxon>
        <taxon>Acetobacter</taxon>
    </lineage>
</organism>
<dbReference type="Proteomes" id="UP000056109">
    <property type="component" value="Chromosome I"/>
</dbReference>